<organism evidence="2 3">
    <name type="scientific">Chionoecetes opilio</name>
    <name type="common">Atlantic snow crab</name>
    <name type="synonym">Cancer opilio</name>
    <dbReference type="NCBI Taxonomy" id="41210"/>
    <lineage>
        <taxon>Eukaryota</taxon>
        <taxon>Metazoa</taxon>
        <taxon>Ecdysozoa</taxon>
        <taxon>Arthropoda</taxon>
        <taxon>Crustacea</taxon>
        <taxon>Multicrustacea</taxon>
        <taxon>Malacostraca</taxon>
        <taxon>Eumalacostraca</taxon>
        <taxon>Eucarida</taxon>
        <taxon>Decapoda</taxon>
        <taxon>Pleocyemata</taxon>
        <taxon>Brachyura</taxon>
        <taxon>Eubrachyura</taxon>
        <taxon>Majoidea</taxon>
        <taxon>Majidae</taxon>
        <taxon>Chionoecetes</taxon>
    </lineage>
</organism>
<sequence length="188" mass="20706">MDVKSPSTPSRMEFPGPVPLDEEGGAWTPSVCLFVVRVTPRPGLRILSPPPLQALDSTSKLSKALAPTKERPEIGDVALCRNCQAICGTLSDELVGCPLRLRRVLRDQNAMVRPTTKRNLTERHGSEKEYASKEVGPGSPPGDLVRGRTSPLFRKLTPMRPSSICHRKRGRMETRGSAVSQDRPESLW</sequence>
<gene>
    <name evidence="2" type="ORF">GWK47_036380</name>
</gene>
<name>A0A8J5CN16_CHIOP</name>
<accession>A0A8J5CN16</accession>
<proteinExistence type="predicted"/>
<dbReference type="AlphaFoldDB" id="A0A8J5CN16"/>
<evidence type="ECO:0000313" key="3">
    <source>
        <dbReference type="Proteomes" id="UP000770661"/>
    </source>
</evidence>
<feature type="compositionally biased region" description="Basic and acidic residues" evidence="1">
    <location>
        <begin position="119"/>
        <end position="132"/>
    </location>
</feature>
<evidence type="ECO:0000256" key="1">
    <source>
        <dbReference type="SAM" id="MobiDB-lite"/>
    </source>
</evidence>
<protein>
    <submittedName>
        <fullName evidence="2">Uncharacterized protein</fullName>
    </submittedName>
</protein>
<reference evidence="2" key="1">
    <citation type="submission" date="2020-07" db="EMBL/GenBank/DDBJ databases">
        <title>The High-quality genome of the commercially important snow crab, Chionoecetes opilio.</title>
        <authorList>
            <person name="Jeong J.-H."/>
            <person name="Ryu S."/>
        </authorList>
    </citation>
    <scope>NUCLEOTIDE SEQUENCE</scope>
    <source>
        <strain evidence="2">MADBK_172401_WGS</strain>
        <tissue evidence="2">Digestive gland</tissue>
    </source>
</reference>
<dbReference type="Proteomes" id="UP000770661">
    <property type="component" value="Unassembled WGS sequence"/>
</dbReference>
<feature type="region of interest" description="Disordered" evidence="1">
    <location>
        <begin position="116"/>
        <end position="188"/>
    </location>
</feature>
<dbReference type="EMBL" id="JACEEZ010004302">
    <property type="protein sequence ID" value="KAG0726513.1"/>
    <property type="molecule type" value="Genomic_DNA"/>
</dbReference>
<evidence type="ECO:0000313" key="2">
    <source>
        <dbReference type="EMBL" id="KAG0726513.1"/>
    </source>
</evidence>
<comment type="caution">
    <text evidence="2">The sequence shown here is derived from an EMBL/GenBank/DDBJ whole genome shotgun (WGS) entry which is preliminary data.</text>
</comment>
<keyword evidence="3" id="KW-1185">Reference proteome</keyword>